<dbReference type="PROSITE" id="PS51733">
    <property type="entry name" value="BPL_LPL_CATALYTIC"/>
    <property type="match status" value="1"/>
</dbReference>
<dbReference type="InterPro" id="IPR004408">
    <property type="entry name" value="Biotin_CoA_COase_ligase"/>
</dbReference>
<dbReference type="GO" id="GO:0005737">
    <property type="term" value="C:cytoplasm"/>
    <property type="evidence" value="ECO:0007669"/>
    <property type="project" value="TreeGrafter"/>
</dbReference>
<dbReference type="PANTHER" id="PTHR12835">
    <property type="entry name" value="BIOTIN PROTEIN LIGASE"/>
    <property type="match status" value="1"/>
</dbReference>
<dbReference type="CDD" id="cd16442">
    <property type="entry name" value="BPL"/>
    <property type="match status" value="1"/>
</dbReference>
<dbReference type="InterPro" id="IPR004143">
    <property type="entry name" value="BPL_LPL_catalytic"/>
</dbReference>
<comment type="caution">
    <text evidence="5">The sequence shown here is derived from an EMBL/GenBank/DDBJ whole genome shotgun (WGS) entry which is preliminary data.</text>
</comment>
<dbReference type="NCBIfam" id="TIGR00121">
    <property type="entry name" value="birA_ligase"/>
    <property type="match status" value="1"/>
</dbReference>
<accession>A0A9D2ES42</accession>
<dbReference type="Proteomes" id="UP000824048">
    <property type="component" value="Unassembled WGS sequence"/>
</dbReference>
<dbReference type="Gene3D" id="2.30.30.100">
    <property type="match status" value="1"/>
</dbReference>
<proteinExistence type="predicted"/>
<reference evidence="5" key="2">
    <citation type="submission" date="2021-04" db="EMBL/GenBank/DDBJ databases">
        <authorList>
            <person name="Gilroy R."/>
        </authorList>
    </citation>
    <scope>NUCLEOTIDE SEQUENCE</scope>
    <source>
        <strain evidence="5">ChiSxjej1B13-11774</strain>
    </source>
</reference>
<reference evidence="5" key="1">
    <citation type="journal article" date="2021" name="PeerJ">
        <title>Extensive microbial diversity within the chicken gut microbiome revealed by metagenomics and culture.</title>
        <authorList>
            <person name="Gilroy R."/>
            <person name="Ravi A."/>
            <person name="Getino M."/>
            <person name="Pursley I."/>
            <person name="Horton D.L."/>
            <person name="Alikhan N.F."/>
            <person name="Baker D."/>
            <person name="Gharbi K."/>
            <person name="Hall N."/>
            <person name="Watson M."/>
            <person name="Adriaenssens E.M."/>
            <person name="Foster-Nyarko E."/>
            <person name="Jarju S."/>
            <person name="Secka A."/>
            <person name="Antonio M."/>
            <person name="Oren A."/>
            <person name="Chaudhuri R.R."/>
            <person name="La Ragione R."/>
            <person name="Hildebrand F."/>
            <person name="Pallen M.J."/>
        </authorList>
    </citation>
    <scope>NUCLEOTIDE SEQUENCE</scope>
    <source>
        <strain evidence="5">ChiSxjej1B13-11774</strain>
    </source>
</reference>
<evidence type="ECO:0000256" key="1">
    <source>
        <dbReference type="ARBA" id="ARBA00022598"/>
    </source>
</evidence>
<dbReference type="EC" id="6.3.4.15" evidence="3"/>
<evidence type="ECO:0000259" key="4">
    <source>
        <dbReference type="PROSITE" id="PS51733"/>
    </source>
</evidence>
<dbReference type="EMBL" id="DXBP01000056">
    <property type="protein sequence ID" value="HIZ42779.1"/>
    <property type="molecule type" value="Genomic_DNA"/>
</dbReference>
<evidence type="ECO:0000313" key="6">
    <source>
        <dbReference type="Proteomes" id="UP000824048"/>
    </source>
</evidence>
<gene>
    <name evidence="5" type="ORF">H9811_09480</name>
</gene>
<evidence type="ECO:0000256" key="2">
    <source>
        <dbReference type="ARBA" id="ARBA00023267"/>
    </source>
</evidence>
<protein>
    <recommendedName>
        <fullName evidence="3">biotin--[biotin carboxyl-carrier protein] ligase</fullName>
        <ecNumber evidence="3">6.3.4.15</ecNumber>
    </recommendedName>
</protein>
<dbReference type="InterPro" id="IPR045864">
    <property type="entry name" value="aa-tRNA-synth_II/BPL/LPL"/>
</dbReference>
<sequence length="251" mass="27309">MEEGTSVLNESVRYLPETDSTNTWAKAHLQEFGPVGAVYTTSQTAGRGRLGRQWIDAPGKALYYTVVLKTPLAQPSTLPLFSSLAVADALERRYGVQCQIKWPNDLLLNGKKVVGILCEGAPDGHSVLSGIGINLAQDQAYFDAAGLPHGTSLALQGVQVDLDVDPEWLAQYMTDFGFDRELYTYEVEGFAPYRERYKARCVNLGRRVTYDGGAGVAVDVDEEGRLIVEGENGEVHVFTGEVSVQGIYGAV</sequence>
<dbReference type="PANTHER" id="PTHR12835:SF5">
    <property type="entry name" value="BIOTIN--PROTEIN LIGASE"/>
    <property type="match status" value="1"/>
</dbReference>
<keyword evidence="2" id="KW-0092">Biotin</keyword>
<evidence type="ECO:0000256" key="3">
    <source>
        <dbReference type="ARBA" id="ARBA00024227"/>
    </source>
</evidence>
<dbReference type="GO" id="GO:0009249">
    <property type="term" value="P:protein lipoylation"/>
    <property type="evidence" value="ECO:0007669"/>
    <property type="project" value="UniProtKB-ARBA"/>
</dbReference>
<dbReference type="SUPFAM" id="SSF55681">
    <property type="entry name" value="Class II aaRS and biotin synthetases"/>
    <property type="match status" value="1"/>
</dbReference>
<dbReference type="GO" id="GO:0016740">
    <property type="term" value="F:transferase activity"/>
    <property type="evidence" value="ECO:0007669"/>
    <property type="project" value="UniProtKB-ARBA"/>
</dbReference>
<keyword evidence="1 5" id="KW-0436">Ligase</keyword>
<dbReference type="AlphaFoldDB" id="A0A9D2ES42"/>
<dbReference type="Pfam" id="PF03099">
    <property type="entry name" value="BPL_LplA_LipB"/>
    <property type="match status" value="1"/>
</dbReference>
<evidence type="ECO:0000313" key="5">
    <source>
        <dbReference type="EMBL" id="HIZ42779.1"/>
    </source>
</evidence>
<organism evidence="5 6">
    <name type="scientific">Candidatus Gemmiger excrementigallinarum</name>
    <dbReference type="NCBI Taxonomy" id="2838609"/>
    <lineage>
        <taxon>Bacteria</taxon>
        <taxon>Bacillati</taxon>
        <taxon>Bacillota</taxon>
        <taxon>Clostridia</taxon>
        <taxon>Eubacteriales</taxon>
        <taxon>Gemmiger</taxon>
    </lineage>
</organism>
<name>A0A9D2ES42_9FIRM</name>
<dbReference type="Pfam" id="PF02237">
    <property type="entry name" value="BPL_C"/>
    <property type="match status" value="1"/>
</dbReference>
<feature type="domain" description="BPL/LPL catalytic" evidence="4">
    <location>
        <begin position="1"/>
        <end position="180"/>
    </location>
</feature>
<dbReference type="InterPro" id="IPR003142">
    <property type="entry name" value="BPL_C"/>
</dbReference>
<dbReference type="GO" id="GO:0004077">
    <property type="term" value="F:biotin--[biotin carboxyl-carrier protein] ligase activity"/>
    <property type="evidence" value="ECO:0007669"/>
    <property type="project" value="UniProtKB-EC"/>
</dbReference>
<dbReference type="Gene3D" id="3.30.930.10">
    <property type="entry name" value="Bira Bifunctional Protein, Domain 2"/>
    <property type="match status" value="1"/>
</dbReference>